<dbReference type="InterPro" id="IPR016024">
    <property type="entry name" value="ARM-type_fold"/>
</dbReference>
<feature type="compositionally biased region" description="Low complexity" evidence="5">
    <location>
        <begin position="665"/>
        <end position="696"/>
    </location>
</feature>
<dbReference type="InterPro" id="IPR002553">
    <property type="entry name" value="Clathrin/coatomer_adapt-like_N"/>
</dbReference>
<proteinExistence type="predicted"/>
<comment type="subcellular location">
    <subcellularLocation>
        <location evidence="1">Endomembrane system</location>
    </subcellularLocation>
</comment>
<protein>
    <recommendedName>
        <fullName evidence="6">AP-4 complex subunit epsilon-1 C-terminal domain-containing protein</fullName>
    </recommendedName>
</protein>
<gene>
    <name evidence="7" type="ORF">TeGR_g14825</name>
</gene>
<dbReference type="Pfam" id="PF01602">
    <property type="entry name" value="Adaptin_N"/>
    <property type="match status" value="1"/>
</dbReference>
<feature type="domain" description="AP-4 complex subunit epsilon-1 C-terminal" evidence="6">
    <location>
        <begin position="884"/>
        <end position="985"/>
    </location>
</feature>
<evidence type="ECO:0000256" key="2">
    <source>
        <dbReference type="ARBA" id="ARBA00022448"/>
    </source>
</evidence>
<evidence type="ECO:0000256" key="5">
    <source>
        <dbReference type="SAM" id="MobiDB-lite"/>
    </source>
</evidence>
<keyword evidence="3" id="KW-0653">Protein transport</keyword>
<evidence type="ECO:0000256" key="4">
    <source>
        <dbReference type="ARBA" id="ARBA00023136"/>
    </source>
</evidence>
<dbReference type="InterPro" id="IPR028269">
    <property type="entry name" value="AP4E1_C"/>
</dbReference>
<name>A0ABQ6MW38_9STRA</name>
<dbReference type="InterPro" id="IPR011989">
    <property type="entry name" value="ARM-like"/>
</dbReference>
<evidence type="ECO:0000259" key="6">
    <source>
        <dbReference type="SMART" id="SM01356"/>
    </source>
</evidence>
<dbReference type="PRINTS" id="PR01217">
    <property type="entry name" value="PRICHEXTENSN"/>
</dbReference>
<dbReference type="Pfam" id="PF14807">
    <property type="entry name" value="AP4E_app_platf"/>
    <property type="match status" value="1"/>
</dbReference>
<sequence length="988" mass="104304">MSGAHLSKALFELVKAIGESKSKQEEDRIIVNELASLKRNLAGGTKEKPSKRAMKEFLIRLMYVEMLGHDGSFGYIKAVELAAASSIMHKRVGYLTCGACLSPDHEFRFMLINQLQRDLASDNILEVTAALTAVVRLLTPDMCATVLNETVKLLAHGSENVRKKAIVALHRLHQLDPGTPSADDLVGHLRRVLCDRDPSVMGAALAVIEKMVKPNLSKFKDLVPSLVSILKQIIEHRLPSEYDYHRLPAPWLQMKIVRILAVLGKGDKASSEGMYAILSECISRADSGINAGFAIIAEVVKCVATIYPNPTLLDVAANAISRFMESNNHNLKYLGVTGLASIVKDHPKYAANHQLAVVECLSDADETLQRKTLELLYTMANPVNVEFIADKLLEFLANTNDEFLRKDLTARIITIAEKFAPTNSWYISTVTRLFSIEGDLVREEVAQNLMTMLAEGSGDDDEDEDEAMRLAAVEQFADMLGGTQLPAILVRTMAWSLGEYAYLLTKDAPPGPSEYDLADIIEKLCGLARQTTTDAASRRYLCSAVMKLVGQLGTCPGAAAKLIDSYTKSRDAFLQQSCLEFQSILMSSAEHLGSVFPVDASCEDVGADENLSIVQAYVDAAVAKGASLYSPQADSDEEEEITDAPKPVFNTTPYAKPETNPMAHLPSLSNPTNPSNPSSVPSTDSSSTSSPAPADAARQSEVGLRLSGVANVWGPTAVVAPPAAPSPAPASAAPAPAPVPAPAAFSPAPAPAAAARPPEMTEKEKMAAALFGGVGTSAARKPMTAAERRKAKAPAPAPAPAFSPAPAPAAPAPAVAAAPSGDLLDMMSFDAPAVAAPPLQPTPDILAAAPPPAAAAAAADDPFGVLTEPAAPPAIFAYDGKNLSPLAVDTAGFGAKWGGCPHTAKVTRPTGGLISSLAEFMGEVGKIGGFGVEAIQKTNEAIAAGAIGGDVVVLFHFKLHSNATFDVTIKSSNAEVPGLCGLFLEGVW</sequence>
<dbReference type="SMART" id="SM01356">
    <property type="entry name" value="AP4E_app_platf"/>
    <property type="match status" value="1"/>
</dbReference>
<organism evidence="7 8">
    <name type="scientific">Tetraparma gracilis</name>
    <dbReference type="NCBI Taxonomy" id="2962635"/>
    <lineage>
        <taxon>Eukaryota</taxon>
        <taxon>Sar</taxon>
        <taxon>Stramenopiles</taxon>
        <taxon>Ochrophyta</taxon>
        <taxon>Bolidophyceae</taxon>
        <taxon>Parmales</taxon>
        <taxon>Triparmaceae</taxon>
        <taxon>Tetraparma</taxon>
    </lineage>
</organism>
<evidence type="ECO:0000256" key="1">
    <source>
        <dbReference type="ARBA" id="ARBA00004308"/>
    </source>
</evidence>
<dbReference type="PANTHER" id="PTHR22780">
    <property type="entry name" value="ADAPTIN, ALPHA/GAMMA/EPSILON"/>
    <property type="match status" value="1"/>
</dbReference>
<evidence type="ECO:0000313" key="8">
    <source>
        <dbReference type="Proteomes" id="UP001165060"/>
    </source>
</evidence>
<dbReference type="InterPro" id="IPR050840">
    <property type="entry name" value="Adaptor_Complx_Large_Subunit"/>
</dbReference>
<dbReference type="Gene3D" id="1.25.10.10">
    <property type="entry name" value="Leucine-rich Repeat Variant"/>
    <property type="match status" value="1"/>
</dbReference>
<comment type="caution">
    <text evidence="7">The sequence shown here is derived from an EMBL/GenBank/DDBJ whole genome shotgun (WGS) entry which is preliminary data.</text>
</comment>
<dbReference type="SUPFAM" id="SSF48371">
    <property type="entry name" value="ARM repeat"/>
    <property type="match status" value="1"/>
</dbReference>
<reference evidence="7 8" key="1">
    <citation type="journal article" date="2023" name="Commun. Biol.">
        <title>Genome analysis of Parmales, the sister group of diatoms, reveals the evolutionary specialization of diatoms from phago-mixotrophs to photoautotrophs.</title>
        <authorList>
            <person name="Ban H."/>
            <person name="Sato S."/>
            <person name="Yoshikawa S."/>
            <person name="Yamada K."/>
            <person name="Nakamura Y."/>
            <person name="Ichinomiya M."/>
            <person name="Sato N."/>
            <person name="Blanc-Mathieu R."/>
            <person name="Endo H."/>
            <person name="Kuwata A."/>
            <person name="Ogata H."/>
        </authorList>
    </citation>
    <scope>NUCLEOTIDE SEQUENCE [LARGE SCALE GENOMIC DNA]</scope>
</reference>
<evidence type="ECO:0000313" key="7">
    <source>
        <dbReference type="EMBL" id="GMI34676.1"/>
    </source>
</evidence>
<accession>A0ABQ6MW38</accession>
<dbReference type="EMBL" id="BRYB01000652">
    <property type="protein sequence ID" value="GMI34676.1"/>
    <property type="molecule type" value="Genomic_DNA"/>
</dbReference>
<keyword evidence="8" id="KW-1185">Reference proteome</keyword>
<dbReference type="Proteomes" id="UP001165060">
    <property type="component" value="Unassembled WGS sequence"/>
</dbReference>
<keyword evidence="2" id="KW-0813">Transport</keyword>
<feature type="compositionally biased region" description="Pro residues" evidence="5">
    <location>
        <begin position="795"/>
        <end position="808"/>
    </location>
</feature>
<keyword evidence="4" id="KW-0472">Membrane</keyword>
<feature type="region of interest" description="Disordered" evidence="5">
    <location>
        <begin position="778"/>
        <end position="808"/>
    </location>
</feature>
<feature type="region of interest" description="Disordered" evidence="5">
    <location>
        <begin position="629"/>
        <end position="700"/>
    </location>
</feature>
<evidence type="ECO:0000256" key="3">
    <source>
        <dbReference type="ARBA" id="ARBA00022927"/>
    </source>
</evidence>